<name>A0A023EZL1_TRIIF</name>
<evidence type="ECO:0000313" key="6">
    <source>
        <dbReference type="EMBL" id="JAC14221.1"/>
    </source>
</evidence>
<evidence type="ECO:0000256" key="1">
    <source>
        <dbReference type="ARBA" id="ARBA00005724"/>
    </source>
</evidence>
<feature type="domain" description="RNA polymerase II assembly factor Rtp1 C-terminal" evidence="3">
    <location>
        <begin position="520"/>
        <end position="628"/>
    </location>
</feature>
<dbReference type="GO" id="GO:0009306">
    <property type="term" value="P:protein secretion"/>
    <property type="evidence" value="ECO:0007669"/>
    <property type="project" value="TreeGrafter"/>
</dbReference>
<dbReference type="Pfam" id="PF10304">
    <property type="entry name" value="RTP1_C2"/>
    <property type="match status" value="1"/>
</dbReference>
<dbReference type="InterPro" id="IPR011989">
    <property type="entry name" value="ARM-like"/>
</dbReference>
<dbReference type="Pfam" id="PF10363">
    <property type="entry name" value="RTP1_C1"/>
    <property type="match status" value="1"/>
</dbReference>
<feature type="domain" description="RNA polymerase II assembly factor Rtp1 C-terminal" evidence="2">
    <location>
        <begin position="720"/>
        <end position="751"/>
    </location>
</feature>
<reference evidence="6" key="1">
    <citation type="journal article" date="2014" name="PLoS Negl. Trop. Dis.">
        <title>An updated insight into the Sialotranscriptome of Triatoma infestans: developmental stage and geographic variations.</title>
        <authorList>
            <person name="Schwarz A."/>
            <person name="Medrano-Mercado N."/>
            <person name="Schaub G.A."/>
            <person name="Struchiner C.J."/>
            <person name="Bargues M.D."/>
            <person name="Levy M.Z."/>
            <person name="Ribeiro J.M."/>
        </authorList>
    </citation>
    <scope>NUCLEOTIDE SEQUENCE</scope>
    <source>
        <strain evidence="6">Chile</strain>
        <tissue evidence="6">Salivary glands</tissue>
    </source>
</reference>
<dbReference type="InterPro" id="IPR057407">
    <property type="entry name" value="HEAT_TANGO6"/>
</dbReference>
<sequence length="775" mass="87733">ISVNQSQTIKSSLQILISFGILAHLSPGIGIRLDKRSSVDLNLLPASSSLQKTFCLNLVLRCIMCLKEEETLRKLLFSTYLGDCLAAIFQLLLDTETLKSDPSNKLYLEEQLSYLLDKTSQPVLIKELMLLNGNKECPAKLARALRMIMVERLQKDNGVLATAKAILDVAGDQNSPKQWATLSLIAKLISTPHQNQKQMYRDKVYPQVFKLLSTNEMQYAQIAVLCVRSLHEAEPEVCQRYFIDKICKVLTVSSTEEEFNYCIESLHNCIGIPSSEQWSLHPSLFKCIYVAIFRLYCFVFNSVSHIKSKVRNIVLSILSEDMYYDSFVFGTVKIKFNFGENGGVFTEIRNEEELTPWGDATDILLNLVEDNDDLKVKLFKAVISAMSGSLEKKAVGARVLSELCTEPAVLKWIDEEPLSIVNFIQSLLVDNVENEIICLGLMVLSLMLDTESNKKVRDWSVFDGLIEPLKLYKNKSDNVELRVLADELYCLILTRGVISKEASKEQQKTVNLKKKQIGSYAQALIDVTDPLLPIRAHALRELGKLILSRDPETHKNKDKILCLLKENLKCDDSYIYLSAVESLATLAGTYPDDVLITLTDQFVHCKIPETRLKLGEVLMRVIRILGEMAAVYKNEIINALLFGCRDSDHIVRASSLSSLGELCRILSFRIHAFMIEIFECIRSIFETDKAMEPRRAAVMLLTLLLKGLGSDALNVLEPVLLNIYRLLKFIYNYEKDDITRLHAQLAIDELNSSTITFLCPRQNLEKHIFVLHPPT</sequence>
<dbReference type="Pfam" id="PF23565">
    <property type="entry name" value="ARM_TANGO6"/>
    <property type="match status" value="1"/>
</dbReference>
<proteinExistence type="evidence at transcript level"/>
<evidence type="ECO:0000259" key="3">
    <source>
        <dbReference type="Pfam" id="PF10363"/>
    </source>
</evidence>
<dbReference type="PANTHER" id="PTHR20959:SF1">
    <property type="entry name" value="TRANSPORT AND GOLGI ORGANIZATION PROTEIN 6 HOMOLOG"/>
    <property type="match status" value="1"/>
</dbReference>
<evidence type="ECO:0000259" key="5">
    <source>
        <dbReference type="Pfam" id="PF25267"/>
    </source>
</evidence>
<evidence type="ECO:0000259" key="4">
    <source>
        <dbReference type="Pfam" id="PF23565"/>
    </source>
</evidence>
<dbReference type="InterPro" id="IPR057347">
    <property type="entry name" value="TANGO6_N"/>
</dbReference>
<dbReference type="InterPro" id="IPR019414">
    <property type="entry name" value="Rtp1_C2"/>
</dbReference>
<dbReference type="InterPro" id="IPR039600">
    <property type="entry name" value="TANGO6/Rtp1"/>
</dbReference>
<feature type="non-terminal residue" evidence="6">
    <location>
        <position position="1"/>
    </location>
</feature>
<dbReference type="InterPro" id="IPR016024">
    <property type="entry name" value="ARM-type_fold"/>
</dbReference>
<dbReference type="EMBL" id="GBBI01004491">
    <property type="protein sequence ID" value="JAC14221.1"/>
    <property type="molecule type" value="mRNA"/>
</dbReference>
<protein>
    <submittedName>
        <fullName evidence="6">Putative transport and golgi organization protein 6</fullName>
    </submittedName>
</protein>
<accession>A0A023EZL1</accession>
<organism evidence="6">
    <name type="scientific">Triatoma infestans</name>
    <name type="common">Assassin bug</name>
    <dbReference type="NCBI Taxonomy" id="30076"/>
    <lineage>
        <taxon>Eukaryota</taxon>
        <taxon>Metazoa</taxon>
        <taxon>Ecdysozoa</taxon>
        <taxon>Arthropoda</taxon>
        <taxon>Hexapoda</taxon>
        <taxon>Insecta</taxon>
        <taxon>Pterygota</taxon>
        <taxon>Neoptera</taxon>
        <taxon>Paraneoptera</taxon>
        <taxon>Hemiptera</taxon>
        <taxon>Heteroptera</taxon>
        <taxon>Panheteroptera</taxon>
        <taxon>Cimicomorpha</taxon>
        <taxon>Reduviidae</taxon>
        <taxon>Triatominae</taxon>
        <taxon>Triatoma</taxon>
    </lineage>
</organism>
<feature type="domain" description="TANGO6 N-terminal" evidence="5">
    <location>
        <begin position="2"/>
        <end position="135"/>
    </location>
</feature>
<dbReference type="PANTHER" id="PTHR20959">
    <property type="entry name" value="TRANSPORT AND GOLGI ORGANIZATION PROTEIN 6 FAMILY MEMBER"/>
    <property type="match status" value="1"/>
</dbReference>
<feature type="domain" description="TANGO6 HEAT repeat" evidence="4">
    <location>
        <begin position="153"/>
        <end position="320"/>
    </location>
</feature>
<dbReference type="Gene3D" id="1.25.10.10">
    <property type="entry name" value="Leucine-rich Repeat Variant"/>
    <property type="match status" value="2"/>
</dbReference>
<dbReference type="AlphaFoldDB" id="A0A023EZL1"/>
<dbReference type="Pfam" id="PF25267">
    <property type="entry name" value="TANGO6_N"/>
    <property type="match status" value="1"/>
</dbReference>
<comment type="similarity">
    <text evidence="1">Belongs to the Tango6 family.</text>
</comment>
<evidence type="ECO:0000259" key="2">
    <source>
        <dbReference type="Pfam" id="PF10304"/>
    </source>
</evidence>
<dbReference type="InterPro" id="IPR019451">
    <property type="entry name" value="Rtp1_C1"/>
</dbReference>
<dbReference type="SUPFAM" id="SSF48371">
    <property type="entry name" value="ARM repeat"/>
    <property type="match status" value="1"/>
</dbReference>